<reference evidence="3" key="1">
    <citation type="submission" date="2024-06" db="EMBL/GenBank/DDBJ databases">
        <title>Complete genome sequence of Streptococcus sp. KHUD_010.</title>
        <authorList>
            <person name="Lee J.-H."/>
            <person name="Moon J.-H."/>
        </authorList>
    </citation>
    <scope>NUCLEOTIDE SEQUENCE</scope>
    <source>
        <strain evidence="3">KHUD_010</strain>
    </source>
</reference>
<dbReference type="AlphaFoldDB" id="A0AAU7PWV6"/>
<name>A0AAU7PWV6_9STRE</name>
<organism evidence="3">
    <name type="scientific">Streptococcus sp. KHUD_010</name>
    <dbReference type="NCBI Taxonomy" id="3157339"/>
    <lineage>
        <taxon>Bacteria</taxon>
        <taxon>Bacillati</taxon>
        <taxon>Bacillota</taxon>
        <taxon>Bacilli</taxon>
        <taxon>Lactobacillales</taxon>
        <taxon>Streptococcaceae</taxon>
        <taxon>Streptococcus</taxon>
    </lineage>
</organism>
<keyword evidence="2" id="KW-0812">Transmembrane</keyword>
<sequence length="184" mass="20894">MTEQKESLTTTQEKPKDRLDQLVDQYNAAVRKYEQETSPEQKRKDLKEFRKQRRKAKRQNRVYPWTGASFWDFLVGLFKVLFYSPIFLVLFAINLLKMIIGVFITWIVGKFAILFLVLLVGGAITSFLPDTEKNLIFIVEGLPKLFFNIGGIGGFQLFPGGMIEVSIMLLLAVIGAVGATINPD</sequence>
<proteinExistence type="predicted"/>
<dbReference type="RefSeq" id="WP_049512514.1">
    <property type="nucleotide sequence ID" value="NZ_CP157941.1"/>
</dbReference>
<evidence type="ECO:0000256" key="2">
    <source>
        <dbReference type="SAM" id="Phobius"/>
    </source>
</evidence>
<evidence type="ECO:0000313" key="3">
    <source>
        <dbReference type="EMBL" id="XBS56743.1"/>
    </source>
</evidence>
<feature type="compositionally biased region" description="Basic and acidic residues" evidence="1">
    <location>
        <begin position="32"/>
        <end position="49"/>
    </location>
</feature>
<protein>
    <submittedName>
        <fullName evidence="3">Uncharacterized protein</fullName>
    </submittedName>
</protein>
<evidence type="ECO:0000256" key="1">
    <source>
        <dbReference type="SAM" id="MobiDB-lite"/>
    </source>
</evidence>
<feature type="transmembrane region" description="Helical" evidence="2">
    <location>
        <begin position="162"/>
        <end position="181"/>
    </location>
</feature>
<feature type="region of interest" description="Disordered" evidence="1">
    <location>
        <begin position="32"/>
        <end position="52"/>
    </location>
</feature>
<accession>A0AAU7PWV6</accession>
<feature type="transmembrane region" description="Helical" evidence="2">
    <location>
        <begin position="111"/>
        <end position="129"/>
    </location>
</feature>
<dbReference type="EMBL" id="CP157941">
    <property type="protein sequence ID" value="XBS56743.1"/>
    <property type="molecule type" value="Genomic_DNA"/>
</dbReference>
<keyword evidence="2" id="KW-1133">Transmembrane helix</keyword>
<gene>
    <name evidence="3" type="ORF">ABKA15_06890</name>
</gene>
<keyword evidence="2" id="KW-0472">Membrane</keyword>